<evidence type="ECO:0000313" key="4">
    <source>
        <dbReference type="EMBL" id="WZK88300.1"/>
    </source>
</evidence>
<dbReference type="InterPro" id="IPR001343">
    <property type="entry name" value="Hemolysn_Ca-bd"/>
</dbReference>
<evidence type="ECO:0000256" key="2">
    <source>
        <dbReference type="ARBA" id="ARBA00022525"/>
    </source>
</evidence>
<dbReference type="SUPFAM" id="SSF51120">
    <property type="entry name" value="beta-Roll"/>
    <property type="match status" value="2"/>
</dbReference>
<dbReference type="PANTHER" id="PTHR38340">
    <property type="entry name" value="S-LAYER PROTEIN"/>
    <property type="match status" value="1"/>
</dbReference>
<dbReference type="RefSeq" id="WP_406645685.1">
    <property type="nucleotide sequence ID" value="NZ_CP123584.1"/>
</dbReference>
<reference evidence="4 5" key="1">
    <citation type="submission" date="2023-04" db="EMBL/GenBank/DDBJ databases">
        <title>Complete genome sequence of Alisedimentitalea scapharcae.</title>
        <authorList>
            <person name="Rong J.-C."/>
            <person name="Yi M.-L."/>
            <person name="Zhao Q."/>
        </authorList>
    </citation>
    <scope>NUCLEOTIDE SEQUENCE [LARGE SCALE GENOMIC DNA]</scope>
    <source>
        <strain evidence="4 5">KCTC 42119</strain>
    </source>
</reference>
<sequence>MVSRSATEIILQLGGARLVIGGTGLSLPDDLLTPTREDLLAAAQGTVTSLALTNADGTEVQATLTGLEQDLGELVAIATEVYDPAVPSTIEVITGAPVPTVESETPLDLPGSEVDLTGTPGPDVLIGTAGDDTILGFADADRLVGNDGNDSIDGGTGPDTLNGGPGNDTIIGGPGDDDLRDQIFGGEGDDSIDAGAGNDQVFGQAGNDTIAGGAGVDDLQGQDGDDVITGSAFSDLVFGGAGNDFVNGGFGHDRINGGSGADKFFHVGIADHGSDWVQDYVGADGDVLLWGGGPATASDFQVNLAHTANAAGERSGDDAVREAFVIYKPTEQIIWALVDGGGQSAINIQIRGDTFDLLA</sequence>
<dbReference type="InterPro" id="IPR050557">
    <property type="entry name" value="RTX_toxin/Mannuronan_C5-epim"/>
</dbReference>
<dbReference type="Pfam" id="PF00353">
    <property type="entry name" value="HemolysinCabind"/>
    <property type="match status" value="3"/>
</dbReference>
<evidence type="ECO:0000313" key="5">
    <source>
        <dbReference type="Proteomes" id="UP001623232"/>
    </source>
</evidence>
<evidence type="ECO:0000256" key="3">
    <source>
        <dbReference type="SAM" id="MobiDB-lite"/>
    </source>
</evidence>
<organism evidence="4 5">
    <name type="scientific">Aliisedimentitalea scapharcae</name>
    <dbReference type="NCBI Taxonomy" id="1524259"/>
    <lineage>
        <taxon>Bacteria</taxon>
        <taxon>Pseudomonadati</taxon>
        <taxon>Pseudomonadota</taxon>
        <taxon>Alphaproteobacteria</taxon>
        <taxon>Rhodobacterales</taxon>
        <taxon>Roseobacteraceae</taxon>
        <taxon>Aliisedimentitalea</taxon>
    </lineage>
</organism>
<gene>
    <name evidence="4" type="ORF">QEZ52_17105</name>
</gene>
<dbReference type="Proteomes" id="UP001623232">
    <property type="component" value="Chromosome"/>
</dbReference>
<comment type="subcellular location">
    <subcellularLocation>
        <location evidence="1">Secreted</location>
    </subcellularLocation>
</comment>
<dbReference type="InterPro" id="IPR011049">
    <property type="entry name" value="Serralysin-like_metalloprot_C"/>
</dbReference>
<dbReference type="PANTHER" id="PTHR38340:SF1">
    <property type="entry name" value="S-LAYER PROTEIN"/>
    <property type="match status" value="1"/>
</dbReference>
<dbReference type="PRINTS" id="PR00313">
    <property type="entry name" value="CABNDNGRPT"/>
</dbReference>
<protein>
    <submittedName>
        <fullName evidence="4">Calcium-binding protein</fullName>
    </submittedName>
</protein>
<keyword evidence="2" id="KW-0964">Secreted</keyword>
<feature type="region of interest" description="Disordered" evidence="3">
    <location>
        <begin position="146"/>
        <end position="218"/>
    </location>
</feature>
<accession>A0ABZ2XQC9</accession>
<proteinExistence type="predicted"/>
<dbReference type="PROSITE" id="PS00330">
    <property type="entry name" value="HEMOLYSIN_CALCIUM"/>
    <property type="match status" value="2"/>
</dbReference>
<dbReference type="Gene3D" id="2.150.10.10">
    <property type="entry name" value="Serralysin-like metalloprotease, C-terminal"/>
    <property type="match status" value="2"/>
</dbReference>
<dbReference type="InterPro" id="IPR018511">
    <property type="entry name" value="Hemolysin-typ_Ca-bd_CS"/>
</dbReference>
<evidence type="ECO:0000256" key="1">
    <source>
        <dbReference type="ARBA" id="ARBA00004613"/>
    </source>
</evidence>
<name>A0ABZ2XQC9_9RHOB</name>
<keyword evidence="5" id="KW-1185">Reference proteome</keyword>
<dbReference type="EMBL" id="CP123584">
    <property type="protein sequence ID" value="WZK88300.1"/>
    <property type="molecule type" value="Genomic_DNA"/>
</dbReference>